<reference evidence="7 8" key="1">
    <citation type="submission" date="2016-07" db="EMBL/GenBank/DDBJ databases">
        <title>Revisiting the taxonomy of the Elizabethkingia Genus using Whole-Genome Sequencing, Optical Mapping, and MALDI-TOF, along with proposal of three novel Elizabethkingia species: Elizabethkingia bruuniana sp. nov., Elizabethkingia ursingii sp. nov., and Elizabethkingia occulta sp. nov.</title>
        <authorList>
            <person name="Nicholson A.C."/>
        </authorList>
    </citation>
    <scope>NUCLEOTIDE SEQUENCE [LARGE SCALE GENOMIC DNA]</scope>
    <source>
        <strain evidence="7 8">F3201</strain>
    </source>
</reference>
<evidence type="ECO:0000256" key="1">
    <source>
        <dbReference type="ARBA" id="ARBA00004141"/>
    </source>
</evidence>
<evidence type="ECO:0000256" key="5">
    <source>
        <dbReference type="SAM" id="Phobius"/>
    </source>
</evidence>
<dbReference type="InterPro" id="IPR010432">
    <property type="entry name" value="RDD"/>
</dbReference>
<evidence type="ECO:0000313" key="8">
    <source>
        <dbReference type="Proteomes" id="UP000190848"/>
    </source>
</evidence>
<name>A0AAU8URF5_9FLAO</name>
<comment type="subcellular location">
    <subcellularLocation>
        <location evidence="1">Membrane</location>
        <topology evidence="1">Multi-pass membrane protein</topology>
    </subcellularLocation>
</comment>
<dbReference type="GO" id="GO:0016020">
    <property type="term" value="C:membrane"/>
    <property type="evidence" value="ECO:0007669"/>
    <property type="project" value="UniProtKB-SubCell"/>
</dbReference>
<evidence type="ECO:0000313" key="7">
    <source>
        <dbReference type="EMBL" id="AQX00881.1"/>
    </source>
</evidence>
<keyword evidence="4 5" id="KW-0472">Membrane</keyword>
<evidence type="ECO:0000256" key="2">
    <source>
        <dbReference type="ARBA" id="ARBA00022692"/>
    </source>
</evidence>
<dbReference type="Proteomes" id="UP000190848">
    <property type="component" value="Chromosome"/>
</dbReference>
<evidence type="ECO:0000256" key="4">
    <source>
        <dbReference type="ARBA" id="ARBA00023136"/>
    </source>
</evidence>
<dbReference type="Pfam" id="PF06271">
    <property type="entry name" value="RDD"/>
    <property type="match status" value="1"/>
</dbReference>
<feature type="transmembrane region" description="Helical" evidence="5">
    <location>
        <begin position="12"/>
        <end position="38"/>
    </location>
</feature>
<keyword evidence="3 5" id="KW-1133">Transmembrane helix</keyword>
<dbReference type="RefSeq" id="WP_078395610.1">
    <property type="nucleotide sequence ID" value="NZ_CP016374.1"/>
</dbReference>
<dbReference type="EMBL" id="CP016374">
    <property type="protein sequence ID" value="AQX00881.1"/>
    <property type="molecule type" value="Genomic_DNA"/>
</dbReference>
<keyword evidence="2 5" id="KW-0812">Transmembrane</keyword>
<evidence type="ECO:0000259" key="6">
    <source>
        <dbReference type="Pfam" id="PF06271"/>
    </source>
</evidence>
<accession>A0AAU8URF5</accession>
<sequence>MEIIRKVMFKRCAAYILDVYFVTITQIILFTLLDYLFFGILNLMSVMIKYKISVLINSILYFFFCEYFFSKTLGKRVFKLKVVYMKSRFSSAVIRTVTRMFPFDLFFVLINDNQPLHDILAKTDVKEYL</sequence>
<proteinExistence type="predicted"/>
<evidence type="ECO:0000256" key="3">
    <source>
        <dbReference type="ARBA" id="ARBA00022989"/>
    </source>
</evidence>
<feature type="domain" description="RDD" evidence="6">
    <location>
        <begin position="8"/>
        <end position="120"/>
    </location>
</feature>
<organism evidence="7 8">
    <name type="scientific">Elizabethkingia anophelis</name>
    <dbReference type="NCBI Taxonomy" id="1117645"/>
    <lineage>
        <taxon>Bacteria</taxon>
        <taxon>Pseudomonadati</taxon>
        <taxon>Bacteroidota</taxon>
        <taxon>Flavobacteriia</taxon>
        <taxon>Flavobacteriales</taxon>
        <taxon>Weeksellaceae</taxon>
        <taxon>Elizabethkingia</taxon>
    </lineage>
</organism>
<gene>
    <name evidence="7" type="ORF">BBD32_05125</name>
</gene>
<protein>
    <recommendedName>
        <fullName evidence="6">RDD domain-containing protein</fullName>
    </recommendedName>
</protein>
<dbReference type="AlphaFoldDB" id="A0AAU8URF5"/>
<feature type="transmembrane region" description="Helical" evidence="5">
    <location>
        <begin position="50"/>
        <end position="69"/>
    </location>
</feature>